<proteinExistence type="predicted"/>
<organism evidence="1 2">
    <name type="scientific">Taxus chinensis</name>
    <name type="common">Chinese yew</name>
    <name type="synonym">Taxus wallichiana var. chinensis</name>
    <dbReference type="NCBI Taxonomy" id="29808"/>
    <lineage>
        <taxon>Eukaryota</taxon>
        <taxon>Viridiplantae</taxon>
        <taxon>Streptophyta</taxon>
        <taxon>Embryophyta</taxon>
        <taxon>Tracheophyta</taxon>
        <taxon>Spermatophyta</taxon>
        <taxon>Pinopsida</taxon>
        <taxon>Pinidae</taxon>
        <taxon>Conifers II</taxon>
        <taxon>Cupressales</taxon>
        <taxon>Taxaceae</taxon>
        <taxon>Taxus</taxon>
    </lineage>
</organism>
<comment type="caution">
    <text evidence="1">The sequence shown here is derived from an EMBL/GenBank/DDBJ whole genome shotgun (WGS) entry which is preliminary data.</text>
</comment>
<dbReference type="Proteomes" id="UP000824469">
    <property type="component" value="Unassembled WGS sequence"/>
</dbReference>
<evidence type="ECO:0000313" key="2">
    <source>
        <dbReference type="Proteomes" id="UP000824469"/>
    </source>
</evidence>
<reference evidence="1 2" key="1">
    <citation type="journal article" date="2021" name="Nat. Plants">
        <title>The Taxus genome provides insights into paclitaxel biosynthesis.</title>
        <authorList>
            <person name="Xiong X."/>
            <person name="Gou J."/>
            <person name="Liao Q."/>
            <person name="Li Y."/>
            <person name="Zhou Q."/>
            <person name="Bi G."/>
            <person name="Li C."/>
            <person name="Du R."/>
            <person name="Wang X."/>
            <person name="Sun T."/>
            <person name="Guo L."/>
            <person name="Liang H."/>
            <person name="Lu P."/>
            <person name="Wu Y."/>
            <person name="Zhang Z."/>
            <person name="Ro D.K."/>
            <person name="Shang Y."/>
            <person name="Huang S."/>
            <person name="Yan J."/>
        </authorList>
    </citation>
    <scope>NUCLEOTIDE SEQUENCE [LARGE SCALE GENOMIC DNA]</scope>
    <source>
        <strain evidence="1">Ta-2019</strain>
    </source>
</reference>
<protein>
    <submittedName>
        <fullName evidence="1">Uncharacterized protein</fullName>
    </submittedName>
</protein>
<dbReference type="EMBL" id="JAHRHJ020000006">
    <property type="protein sequence ID" value="KAH9310472.1"/>
    <property type="molecule type" value="Genomic_DNA"/>
</dbReference>
<keyword evidence="2" id="KW-1185">Reference proteome</keyword>
<gene>
    <name evidence="1" type="ORF">KI387_025507</name>
</gene>
<evidence type="ECO:0000313" key="1">
    <source>
        <dbReference type="EMBL" id="KAH9310472.1"/>
    </source>
</evidence>
<feature type="non-terminal residue" evidence="1">
    <location>
        <position position="105"/>
    </location>
</feature>
<name>A0AA38FT97_TAXCH</name>
<sequence>VLKQIPSHLLVEEGIIPHTDKHFQLTKAIRFRVKILNEACGKLRESRDKLIDGKSDLEEELLKIFPKVLVGNSGILSADDLFKQFQESVQHEPMHRFGIEIIDQF</sequence>
<dbReference type="AlphaFoldDB" id="A0AA38FT97"/>
<feature type="non-terminal residue" evidence="1">
    <location>
        <position position="1"/>
    </location>
</feature>
<accession>A0AA38FT97</accession>